<evidence type="ECO:0000313" key="2">
    <source>
        <dbReference type="EMBL" id="KAK0723340.1"/>
    </source>
</evidence>
<protein>
    <recommendedName>
        <fullName evidence="4">Transmembrane protein</fullName>
    </recommendedName>
</protein>
<dbReference type="AlphaFoldDB" id="A0AA40AWJ8"/>
<keyword evidence="1" id="KW-0472">Membrane</keyword>
<accession>A0AA40AWJ8</accession>
<reference evidence="2" key="1">
    <citation type="submission" date="2023-06" db="EMBL/GenBank/DDBJ databases">
        <title>Genome-scale phylogeny and comparative genomics of the fungal order Sordariales.</title>
        <authorList>
            <consortium name="Lawrence Berkeley National Laboratory"/>
            <person name="Hensen N."/>
            <person name="Bonometti L."/>
            <person name="Westerberg I."/>
            <person name="Brannstrom I.O."/>
            <person name="Guillou S."/>
            <person name="Cros-Aarteil S."/>
            <person name="Calhoun S."/>
            <person name="Haridas S."/>
            <person name="Kuo A."/>
            <person name="Mondo S."/>
            <person name="Pangilinan J."/>
            <person name="Riley R."/>
            <person name="LaButti K."/>
            <person name="Andreopoulos B."/>
            <person name="Lipzen A."/>
            <person name="Chen C."/>
            <person name="Yanf M."/>
            <person name="Daum C."/>
            <person name="Ng V."/>
            <person name="Clum A."/>
            <person name="Steindorff A."/>
            <person name="Ohm R."/>
            <person name="Martin F."/>
            <person name="Silar P."/>
            <person name="Natvig D."/>
            <person name="Lalanne C."/>
            <person name="Gautier V."/>
            <person name="Ament-velasquez S.L."/>
            <person name="Kruys A."/>
            <person name="Hutchinson M.I."/>
            <person name="Powell A.J."/>
            <person name="Barry K."/>
            <person name="Miller A.N."/>
            <person name="Grigoriev I.V."/>
            <person name="Debuchy R."/>
            <person name="Gladieux P."/>
            <person name="Thoren M.H."/>
            <person name="Johannesson H."/>
        </authorList>
    </citation>
    <scope>NUCLEOTIDE SEQUENCE</scope>
    <source>
        <strain evidence="2">SMH2392-1A</strain>
    </source>
</reference>
<keyword evidence="1" id="KW-0812">Transmembrane</keyword>
<evidence type="ECO:0008006" key="4">
    <source>
        <dbReference type="Google" id="ProtNLM"/>
    </source>
</evidence>
<keyword evidence="1" id="KW-1133">Transmembrane helix</keyword>
<dbReference type="EMBL" id="JAUIRO010000003">
    <property type="protein sequence ID" value="KAK0723340.1"/>
    <property type="molecule type" value="Genomic_DNA"/>
</dbReference>
<gene>
    <name evidence="2" type="ORF">B0T26DRAFT_706211</name>
</gene>
<organism evidence="2 3">
    <name type="scientific">Lasiosphaeria miniovina</name>
    <dbReference type="NCBI Taxonomy" id="1954250"/>
    <lineage>
        <taxon>Eukaryota</taxon>
        <taxon>Fungi</taxon>
        <taxon>Dikarya</taxon>
        <taxon>Ascomycota</taxon>
        <taxon>Pezizomycotina</taxon>
        <taxon>Sordariomycetes</taxon>
        <taxon>Sordariomycetidae</taxon>
        <taxon>Sordariales</taxon>
        <taxon>Lasiosphaeriaceae</taxon>
        <taxon>Lasiosphaeria</taxon>
    </lineage>
</organism>
<name>A0AA40AWJ8_9PEZI</name>
<evidence type="ECO:0000256" key="1">
    <source>
        <dbReference type="SAM" id="Phobius"/>
    </source>
</evidence>
<sequence length="99" mass="11016">MSTTAFQPTMRRAARAQTAALRMPVARTAPNLIVPTLVVAGAVYAVATYVRSQLSAESETMNRMFAQQNTPQVMESRRKSLLVDTEGDPRKTIYNVLNW</sequence>
<evidence type="ECO:0000313" key="3">
    <source>
        <dbReference type="Proteomes" id="UP001172101"/>
    </source>
</evidence>
<feature type="transmembrane region" description="Helical" evidence="1">
    <location>
        <begin position="32"/>
        <end position="50"/>
    </location>
</feature>
<keyword evidence="3" id="KW-1185">Reference proteome</keyword>
<dbReference type="Proteomes" id="UP001172101">
    <property type="component" value="Unassembled WGS sequence"/>
</dbReference>
<dbReference type="GeneID" id="85325063"/>
<proteinExistence type="predicted"/>
<dbReference type="RefSeq" id="XP_060299264.1">
    <property type="nucleotide sequence ID" value="XM_060441793.1"/>
</dbReference>
<comment type="caution">
    <text evidence="2">The sequence shown here is derived from an EMBL/GenBank/DDBJ whole genome shotgun (WGS) entry which is preliminary data.</text>
</comment>